<feature type="transmembrane region" description="Helical" evidence="7">
    <location>
        <begin position="45"/>
        <end position="65"/>
    </location>
</feature>
<feature type="transmembrane region" description="Helical" evidence="7">
    <location>
        <begin position="331"/>
        <end position="352"/>
    </location>
</feature>
<dbReference type="SUPFAM" id="SSF118215">
    <property type="entry name" value="Proton glutamate symport protein"/>
    <property type="match status" value="1"/>
</dbReference>
<keyword evidence="2" id="KW-0813">Transport</keyword>
<reference evidence="8 9" key="1">
    <citation type="submission" date="2024-04" db="EMBL/GenBank/DDBJ databases">
        <title>Bacillus oryzaecorticis sp. nov., a moderately halophilic bacterium isolated from rice husks.</title>
        <authorList>
            <person name="Zhu H.-S."/>
        </authorList>
    </citation>
    <scope>NUCLEOTIDE SEQUENCE [LARGE SCALE GENOMIC DNA]</scope>
    <source>
        <strain evidence="8 9">ZC255</strain>
    </source>
</reference>
<evidence type="ECO:0000256" key="2">
    <source>
        <dbReference type="ARBA" id="ARBA00022448"/>
    </source>
</evidence>
<dbReference type="EMBL" id="JBBYAF010000003">
    <property type="protein sequence ID" value="MEL3971215.1"/>
    <property type="molecule type" value="Genomic_DNA"/>
</dbReference>
<dbReference type="Pfam" id="PF00375">
    <property type="entry name" value="SDF"/>
    <property type="match status" value="1"/>
</dbReference>
<keyword evidence="6 7" id="KW-0472">Membrane</keyword>
<dbReference type="InterPro" id="IPR001991">
    <property type="entry name" value="Na-dicarboxylate_symporter"/>
</dbReference>
<evidence type="ECO:0000256" key="4">
    <source>
        <dbReference type="ARBA" id="ARBA00022692"/>
    </source>
</evidence>
<dbReference type="PRINTS" id="PR00173">
    <property type="entry name" value="EDTRNSPORT"/>
</dbReference>
<evidence type="ECO:0000313" key="9">
    <source>
        <dbReference type="Proteomes" id="UP001389717"/>
    </source>
</evidence>
<protein>
    <submittedName>
        <fullName evidence="8">Dicarboxylate/amino acid:cation symporter</fullName>
    </submittedName>
</protein>
<name>A0ABU9K578_9BACI</name>
<evidence type="ECO:0000256" key="5">
    <source>
        <dbReference type="ARBA" id="ARBA00022989"/>
    </source>
</evidence>
<evidence type="ECO:0000313" key="8">
    <source>
        <dbReference type="EMBL" id="MEL3971215.1"/>
    </source>
</evidence>
<dbReference type="Proteomes" id="UP001389717">
    <property type="component" value="Unassembled WGS sequence"/>
</dbReference>
<organism evidence="8 9">
    <name type="scientific">Rossellomorea oryzaecorticis</name>
    <dbReference type="NCBI Taxonomy" id="1396505"/>
    <lineage>
        <taxon>Bacteria</taxon>
        <taxon>Bacillati</taxon>
        <taxon>Bacillota</taxon>
        <taxon>Bacilli</taxon>
        <taxon>Bacillales</taxon>
        <taxon>Bacillaceae</taxon>
        <taxon>Rossellomorea</taxon>
    </lineage>
</organism>
<feature type="transmembrane region" description="Helical" evidence="7">
    <location>
        <begin position="358"/>
        <end position="380"/>
    </location>
</feature>
<keyword evidence="5 7" id="KW-1133">Transmembrane helix</keyword>
<comment type="caution">
    <text evidence="8">The sequence shown here is derived from an EMBL/GenBank/DDBJ whole genome shotgun (WGS) entry which is preliminary data.</text>
</comment>
<gene>
    <name evidence="8" type="ORF">AAEO50_02895</name>
</gene>
<accession>A0ABU9K578</accession>
<feature type="transmembrane region" description="Helical" evidence="7">
    <location>
        <begin position="81"/>
        <end position="102"/>
    </location>
</feature>
<evidence type="ECO:0000256" key="3">
    <source>
        <dbReference type="ARBA" id="ARBA00022475"/>
    </source>
</evidence>
<dbReference type="PANTHER" id="PTHR42865">
    <property type="entry name" value="PROTON/GLUTAMATE-ASPARTATE SYMPORTER"/>
    <property type="match status" value="1"/>
</dbReference>
<proteinExistence type="predicted"/>
<feature type="transmembrane region" description="Helical" evidence="7">
    <location>
        <begin position="221"/>
        <end position="240"/>
    </location>
</feature>
<keyword evidence="4 7" id="KW-0812">Transmembrane</keyword>
<feature type="transmembrane region" description="Helical" evidence="7">
    <location>
        <begin position="186"/>
        <end position="209"/>
    </location>
</feature>
<dbReference type="Gene3D" id="1.10.3860.10">
    <property type="entry name" value="Sodium:dicarboxylate symporter"/>
    <property type="match status" value="1"/>
</dbReference>
<keyword evidence="9" id="KW-1185">Reference proteome</keyword>
<evidence type="ECO:0000256" key="1">
    <source>
        <dbReference type="ARBA" id="ARBA00004651"/>
    </source>
</evidence>
<dbReference type="InterPro" id="IPR036458">
    <property type="entry name" value="Na:dicarbo_symporter_sf"/>
</dbReference>
<keyword evidence="3" id="KW-1003">Cell membrane</keyword>
<feature type="transmembrane region" description="Helical" evidence="7">
    <location>
        <begin position="145"/>
        <end position="165"/>
    </location>
</feature>
<dbReference type="PANTHER" id="PTHR42865:SF7">
    <property type="entry name" value="PROTON_GLUTAMATE-ASPARTATE SYMPORTER"/>
    <property type="match status" value="1"/>
</dbReference>
<sequence>MKYIWKQYMKVPFVLKMSVGFLLGIAVGLIFKADAEILKPFGTVLIHLLSLIAIPVIFLTVVQAVNKMSVTQLGRMGWKLILYYTATTAAAVFIGLGLAFLFNPGVNLSLPDAQVEEPKTPHFSDVLLQIIPDNLFQAFAGGDTLAIMFLAVIMGIAISWMKFSADKTMKEYGNLLDKVFAAFNEMFYILLKGVLAYAPFGVFAISAATFGQQGWETIQSLAGFVGVFYVGIILLWLVVYTGFLKSSGQPVLSFFKSTKEAYSTAFFTSSSIASLPVAIQSAKKAGISEKTANFALPLGAIFNSDGGALRMGVSIVFAANVTNLQLSVTDLLMIVLVGTLLSIGTSGVPAAGLVTLSAVLTMFGLPLEIVALIAGVDALIGMGGTASNVIGDIVGAAVVDEPEEEKVEVATV</sequence>
<comment type="subcellular location">
    <subcellularLocation>
        <location evidence="1">Cell membrane</location>
        <topology evidence="1">Multi-pass membrane protein</topology>
    </subcellularLocation>
</comment>
<dbReference type="RefSeq" id="WP_341980209.1">
    <property type="nucleotide sequence ID" value="NZ_JBBYAF010000003.1"/>
</dbReference>
<evidence type="ECO:0000256" key="6">
    <source>
        <dbReference type="ARBA" id="ARBA00023136"/>
    </source>
</evidence>
<evidence type="ECO:0000256" key="7">
    <source>
        <dbReference type="SAM" id="Phobius"/>
    </source>
</evidence>